<feature type="transmembrane region" description="Helical" evidence="1">
    <location>
        <begin position="50"/>
        <end position="73"/>
    </location>
</feature>
<feature type="transmembrane region" description="Helical" evidence="1">
    <location>
        <begin position="85"/>
        <end position="107"/>
    </location>
</feature>
<keyword evidence="1" id="KW-0812">Transmembrane</keyword>
<keyword evidence="1" id="KW-1133">Transmembrane helix</keyword>
<sequence length="135" mass="14642">MSRQPSLNSWRGYLAASIGGATGALVLTALCFFLGYVYVRTKTNVGLEGIVLLLWCSYGGFWIGEVLGCWLALRLGGYANASRTTSFLAGLTFFAVLVFFSNIPMAFTRGINAAFWLLVGLTSITLPLLARFLAR</sequence>
<feature type="transmembrane region" description="Helical" evidence="1">
    <location>
        <begin position="12"/>
        <end position="38"/>
    </location>
</feature>
<proteinExistence type="predicted"/>
<reference evidence="2" key="1">
    <citation type="submission" date="2020-02" db="EMBL/GenBank/DDBJ databases">
        <authorList>
            <person name="Meier V. D."/>
        </authorList>
    </citation>
    <scope>NUCLEOTIDE SEQUENCE</scope>
    <source>
        <strain evidence="2">AVDCRST_MAG92</strain>
    </source>
</reference>
<organism evidence="2">
    <name type="scientific">uncultured Coleofasciculus sp</name>
    <dbReference type="NCBI Taxonomy" id="1267456"/>
    <lineage>
        <taxon>Bacteria</taxon>
        <taxon>Bacillati</taxon>
        <taxon>Cyanobacteriota</taxon>
        <taxon>Cyanophyceae</taxon>
        <taxon>Coleofasciculales</taxon>
        <taxon>Coleofasciculaceae</taxon>
        <taxon>Coleofasciculus</taxon>
        <taxon>environmental samples</taxon>
    </lineage>
</organism>
<dbReference type="EMBL" id="CADCTM010000100">
    <property type="protein sequence ID" value="CAA9223941.1"/>
    <property type="molecule type" value="Genomic_DNA"/>
</dbReference>
<name>A0A6J4HGI5_9CYAN</name>
<dbReference type="AlphaFoldDB" id="A0A6J4HGI5"/>
<evidence type="ECO:0000256" key="1">
    <source>
        <dbReference type="SAM" id="Phobius"/>
    </source>
</evidence>
<evidence type="ECO:0000313" key="2">
    <source>
        <dbReference type="EMBL" id="CAA9223941.1"/>
    </source>
</evidence>
<protein>
    <submittedName>
        <fullName evidence="2">Uncharacterized protein</fullName>
    </submittedName>
</protein>
<accession>A0A6J4HGI5</accession>
<gene>
    <name evidence="2" type="ORF">AVDCRST_MAG92-688</name>
</gene>
<feature type="transmembrane region" description="Helical" evidence="1">
    <location>
        <begin position="113"/>
        <end position="134"/>
    </location>
</feature>
<keyword evidence="1" id="KW-0472">Membrane</keyword>